<keyword evidence="1" id="KW-0812">Transmembrane</keyword>
<sequence>MFLKSSIKYKQQGSALIIGIFVLIVMFMLAASLIRIVADGDEAISMEVWGARALNSANSGADAALAQLFPLTGGAASCTNVSATWIPPVNEVGFHGCRINITCSSATVGTLTQYRINSKAICETGGCGIDSSTNCLRVQRQVEVEARGN</sequence>
<keyword evidence="1" id="KW-1133">Transmembrane helix</keyword>
<comment type="caution">
    <text evidence="2">The sequence shown here is derived from an EMBL/GenBank/DDBJ whole genome shotgun (WGS) entry which is preliminary data.</text>
</comment>
<proteinExistence type="predicted"/>
<organism evidence="2 3">
    <name type="scientific">Shewanella holmiensis</name>
    <dbReference type="NCBI Taxonomy" id="2952222"/>
    <lineage>
        <taxon>Bacteria</taxon>
        <taxon>Pseudomonadati</taxon>
        <taxon>Pseudomonadota</taxon>
        <taxon>Gammaproteobacteria</taxon>
        <taxon>Alteromonadales</taxon>
        <taxon>Shewanellaceae</taxon>
        <taxon>Shewanella</taxon>
    </lineage>
</organism>
<evidence type="ECO:0000256" key="1">
    <source>
        <dbReference type="SAM" id="Phobius"/>
    </source>
</evidence>
<accession>A0A9X2WNY9</accession>
<keyword evidence="3" id="KW-1185">Reference proteome</keyword>
<name>A0A9X2WNY9_9GAMM</name>
<dbReference type="EMBL" id="JAMTCD010000016">
    <property type="protein sequence ID" value="MCT7942655.1"/>
    <property type="molecule type" value="Genomic_DNA"/>
</dbReference>
<dbReference type="RefSeq" id="WP_261299009.1">
    <property type="nucleotide sequence ID" value="NZ_JAMTCD010000016.1"/>
</dbReference>
<dbReference type="Proteomes" id="UP001155546">
    <property type="component" value="Unassembled WGS sequence"/>
</dbReference>
<evidence type="ECO:0000313" key="2">
    <source>
        <dbReference type="EMBL" id="MCT7942655.1"/>
    </source>
</evidence>
<dbReference type="AlphaFoldDB" id="A0A9X2WNY9"/>
<feature type="transmembrane region" description="Helical" evidence="1">
    <location>
        <begin position="12"/>
        <end position="34"/>
    </location>
</feature>
<keyword evidence="1" id="KW-0472">Membrane</keyword>
<reference evidence="2" key="1">
    <citation type="journal article" date="2023" name="Int. J. Syst. Evol. Microbiol.">
        <title>&lt;i&gt;Shewanella septentrionalis&lt;/i&gt; sp. nov. and &lt;i&gt;Shewanella holmiensis&lt;/i&gt; sp. nov., isolated from Baltic Sea water and sediments.</title>
        <authorList>
            <person name="Martin-Rodriguez A.J."/>
            <person name="Thorell K."/>
            <person name="Joffre E."/>
            <person name="Jensie-Markopoulos S."/>
            <person name="Moore E.R.B."/>
            <person name="Sjoling A."/>
        </authorList>
    </citation>
    <scope>NUCLEOTIDE SEQUENCE</scope>
    <source>
        <strain evidence="2">SP1S2-7</strain>
    </source>
</reference>
<gene>
    <name evidence="2" type="ORF">NE535_12735</name>
</gene>
<protein>
    <submittedName>
        <fullName evidence="2">MSHA biogenesis protein MshP</fullName>
    </submittedName>
</protein>
<evidence type="ECO:0000313" key="3">
    <source>
        <dbReference type="Proteomes" id="UP001155546"/>
    </source>
</evidence>